<sequence>MTQWSGGKGVFIVDRQTLKMNPEVEDHLSLRNQELWHRWKALILSDGHITIEAIVDEVCISHGSVFSIIHDKLHMTKVTVRWVS</sequence>
<reference evidence="1 2" key="1">
    <citation type="submission" date="2017-12" db="EMBL/GenBank/DDBJ databases">
        <title>Hemimetabolous genomes reveal molecular basis of termite eusociality.</title>
        <authorList>
            <person name="Harrison M.C."/>
            <person name="Jongepier E."/>
            <person name="Robertson H.M."/>
            <person name="Arning N."/>
            <person name="Bitard-Feildel T."/>
            <person name="Chao H."/>
            <person name="Childers C.P."/>
            <person name="Dinh H."/>
            <person name="Doddapaneni H."/>
            <person name="Dugan S."/>
            <person name="Gowin J."/>
            <person name="Greiner C."/>
            <person name="Han Y."/>
            <person name="Hu H."/>
            <person name="Hughes D.S.T."/>
            <person name="Huylmans A.-K."/>
            <person name="Kemena C."/>
            <person name="Kremer L.P.M."/>
            <person name="Lee S.L."/>
            <person name="Lopez-Ezquerra A."/>
            <person name="Mallet L."/>
            <person name="Monroy-Kuhn J.M."/>
            <person name="Moser A."/>
            <person name="Murali S.C."/>
            <person name="Muzny D.M."/>
            <person name="Otani S."/>
            <person name="Piulachs M.-D."/>
            <person name="Poelchau M."/>
            <person name="Qu J."/>
            <person name="Schaub F."/>
            <person name="Wada-Katsumata A."/>
            <person name="Worley K.C."/>
            <person name="Xie Q."/>
            <person name="Ylla G."/>
            <person name="Poulsen M."/>
            <person name="Gibbs R.A."/>
            <person name="Schal C."/>
            <person name="Richards S."/>
            <person name="Belles X."/>
            <person name="Korb J."/>
            <person name="Bornberg-Bauer E."/>
        </authorList>
    </citation>
    <scope>NUCLEOTIDE SEQUENCE [LARGE SCALE GENOMIC DNA]</scope>
    <source>
        <tissue evidence="1">Whole body</tissue>
    </source>
</reference>
<protein>
    <submittedName>
        <fullName evidence="1">Uncharacterized protein</fullName>
    </submittedName>
</protein>
<dbReference type="AlphaFoldDB" id="A0A2J7PMC5"/>
<gene>
    <name evidence="1" type="ORF">B7P43_G18084</name>
</gene>
<evidence type="ECO:0000313" key="2">
    <source>
        <dbReference type="Proteomes" id="UP000235965"/>
    </source>
</evidence>
<dbReference type="Proteomes" id="UP000235965">
    <property type="component" value="Unassembled WGS sequence"/>
</dbReference>
<proteinExistence type="predicted"/>
<keyword evidence="2" id="KW-1185">Reference proteome</keyword>
<name>A0A2J7PMC5_9NEOP</name>
<dbReference type="InParanoid" id="A0A2J7PMC5"/>
<organism evidence="1 2">
    <name type="scientific">Cryptotermes secundus</name>
    <dbReference type="NCBI Taxonomy" id="105785"/>
    <lineage>
        <taxon>Eukaryota</taxon>
        <taxon>Metazoa</taxon>
        <taxon>Ecdysozoa</taxon>
        <taxon>Arthropoda</taxon>
        <taxon>Hexapoda</taxon>
        <taxon>Insecta</taxon>
        <taxon>Pterygota</taxon>
        <taxon>Neoptera</taxon>
        <taxon>Polyneoptera</taxon>
        <taxon>Dictyoptera</taxon>
        <taxon>Blattodea</taxon>
        <taxon>Blattoidea</taxon>
        <taxon>Termitoidae</taxon>
        <taxon>Kalotermitidae</taxon>
        <taxon>Cryptotermitinae</taxon>
        <taxon>Cryptotermes</taxon>
    </lineage>
</organism>
<comment type="caution">
    <text evidence="1">The sequence shown here is derived from an EMBL/GenBank/DDBJ whole genome shotgun (WGS) entry which is preliminary data.</text>
</comment>
<evidence type="ECO:0000313" key="1">
    <source>
        <dbReference type="EMBL" id="PNF17483.1"/>
    </source>
</evidence>
<accession>A0A2J7PMC5</accession>
<dbReference type="EMBL" id="NEVH01024066">
    <property type="protein sequence ID" value="PNF17483.1"/>
    <property type="molecule type" value="Genomic_DNA"/>
</dbReference>